<keyword evidence="2" id="KW-0805">Transcription regulation</keyword>
<dbReference type="AlphaFoldDB" id="A0A1S2P4K1"/>
<evidence type="ECO:0000256" key="3">
    <source>
        <dbReference type="ARBA" id="ARBA00023125"/>
    </source>
</evidence>
<comment type="similarity">
    <text evidence="1">Belongs to the LysR transcriptional regulatory family.</text>
</comment>
<dbReference type="GO" id="GO:0032993">
    <property type="term" value="C:protein-DNA complex"/>
    <property type="evidence" value="ECO:0007669"/>
    <property type="project" value="TreeGrafter"/>
</dbReference>
<dbReference type="InterPro" id="IPR036390">
    <property type="entry name" value="WH_DNA-bd_sf"/>
</dbReference>
<dbReference type="InterPro" id="IPR000847">
    <property type="entry name" value="LysR_HTH_N"/>
</dbReference>
<dbReference type="SUPFAM" id="SSF53850">
    <property type="entry name" value="Periplasmic binding protein-like II"/>
    <property type="match status" value="1"/>
</dbReference>
<dbReference type="RefSeq" id="WP_071368228.1">
    <property type="nucleotide sequence ID" value="NZ_MLYP01000058.1"/>
</dbReference>
<evidence type="ECO:0000259" key="5">
    <source>
        <dbReference type="PROSITE" id="PS50931"/>
    </source>
</evidence>
<gene>
    <name evidence="6" type="ORF">BIV24_22620</name>
</gene>
<dbReference type="GO" id="GO:0003700">
    <property type="term" value="F:DNA-binding transcription factor activity"/>
    <property type="evidence" value="ECO:0007669"/>
    <property type="project" value="InterPro"/>
</dbReference>
<name>A0A1S2P4K1_9ACTN</name>
<dbReference type="Pfam" id="PF03466">
    <property type="entry name" value="LysR_substrate"/>
    <property type="match status" value="1"/>
</dbReference>
<dbReference type="InterPro" id="IPR005119">
    <property type="entry name" value="LysR_subst-bd"/>
</dbReference>
<dbReference type="Pfam" id="PF00126">
    <property type="entry name" value="HTH_1"/>
    <property type="match status" value="1"/>
</dbReference>
<dbReference type="PRINTS" id="PR00039">
    <property type="entry name" value="HTHLYSR"/>
</dbReference>
<dbReference type="SUPFAM" id="SSF46785">
    <property type="entry name" value="Winged helix' DNA-binding domain"/>
    <property type="match status" value="1"/>
</dbReference>
<organism evidence="6 7">
    <name type="scientific">Streptomyces colonosanans</name>
    <dbReference type="NCBI Taxonomy" id="1428652"/>
    <lineage>
        <taxon>Bacteria</taxon>
        <taxon>Bacillati</taxon>
        <taxon>Actinomycetota</taxon>
        <taxon>Actinomycetes</taxon>
        <taxon>Kitasatosporales</taxon>
        <taxon>Streptomycetaceae</taxon>
        <taxon>Streptomyces</taxon>
    </lineage>
</organism>
<protein>
    <recommendedName>
        <fullName evidence="5">HTH lysR-type domain-containing protein</fullName>
    </recommendedName>
</protein>
<keyword evidence="4" id="KW-0804">Transcription</keyword>
<dbReference type="STRING" id="1428652.BIV24_22620"/>
<dbReference type="GO" id="GO:0003677">
    <property type="term" value="F:DNA binding"/>
    <property type="evidence" value="ECO:0007669"/>
    <property type="project" value="UniProtKB-KW"/>
</dbReference>
<dbReference type="PROSITE" id="PS50931">
    <property type="entry name" value="HTH_LYSR"/>
    <property type="match status" value="1"/>
</dbReference>
<dbReference type="OrthoDB" id="3171102at2"/>
<keyword evidence="3" id="KW-0238">DNA-binding</keyword>
<dbReference type="PANTHER" id="PTHR30346:SF30">
    <property type="entry name" value="SMALL NEUTRAL PROTEASE REGULATORY PROTEIN"/>
    <property type="match status" value="1"/>
</dbReference>
<feature type="domain" description="HTH lysR-type" evidence="5">
    <location>
        <begin position="3"/>
        <end position="60"/>
    </location>
</feature>
<evidence type="ECO:0000256" key="1">
    <source>
        <dbReference type="ARBA" id="ARBA00009437"/>
    </source>
</evidence>
<dbReference type="InterPro" id="IPR036388">
    <property type="entry name" value="WH-like_DNA-bd_sf"/>
</dbReference>
<dbReference type="Gene3D" id="1.10.10.10">
    <property type="entry name" value="Winged helix-like DNA-binding domain superfamily/Winged helix DNA-binding domain"/>
    <property type="match status" value="1"/>
</dbReference>
<reference evidence="6 7" key="1">
    <citation type="submission" date="2016-10" db="EMBL/GenBank/DDBJ databases">
        <title>Genome sequence of Streptomyces sp. MUSC 93.</title>
        <authorList>
            <person name="Lee L.-H."/>
            <person name="Ser H.-L."/>
            <person name="Law J.W.-F."/>
        </authorList>
    </citation>
    <scope>NUCLEOTIDE SEQUENCE [LARGE SCALE GENOMIC DNA]</scope>
    <source>
        <strain evidence="6 7">MUSC 93</strain>
    </source>
</reference>
<sequence length="307" mass="33104">MQLEIRHLRALSTIAEHGSVTRAAAALGVSQPALSAQLRRIEKLLGGEVFTRGRHGVRPTPFGEFVMSRTRAALGNIDDLLDRALGRAVPQSVVRFGAYESPLALEVVERVATLLPGARTELQVAYYTGLLLDCIATGRLDGALLADYPGFEVRPQPAVRYAEVATEPVHVALPAGHAAAAREEVRLADLADEDWALSPSDGTGWPEHLLDECERAGFRPRVRYRLEQTGMRTELVAAGRAVSACQASYRGGEGIAVRPIAGGSVRMRLLLAWHRDSALAPRAPVLVEAVREVHRRATQPPGTAARG</sequence>
<evidence type="ECO:0000313" key="7">
    <source>
        <dbReference type="Proteomes" id="UP000179935"/>
    </source>
</evidence>
<proteinExistence type="inferred from homology"/>
<comment type="caution">
    <text evidence="6">The sequence shown here is derived from an EMBL/GenBank/DDBJ whole genome shotgun (WGS) entry which is preliminary data.</text>
</comment>
<dbReference type="EMBL" id="MLYP01000058">
    <property type="protein sequence ID" value="OIJ88365.1"/>
    <property type="molecule type" value="Genomic_DNA"/>
</dbReference>
<evidence type="ECO:0000313" key="6">
    <source>
        <dbReference type="EMBL" id="OIJ88365.1"/>
    </source>
</evidence>
<dbReference type="Gene3D" id="3.40.190.10">
    <property type="entry name" value="Periplasmic binding protein-like II"/>
    <property type="match status" value="2"/>
</dbReference>
<dbReference type="Proteomes" id="UP000179935">
    <property type="component" value="Unassembled WGS sequence"/>
</dbReference>
<accession>A0A1S2P4K1</accession>
<dbReference type="PANTHER" id="PTHR30346">
    <property type="entry name" value="TRANSCRIPTIONAL DUAL REGULATOR HCAR-RELATED"/>
    <property type="match status" value="1"/>
</dbReference>
<evidence type="ECO:0000256" key="2">
    <source>
        <dbReference type="ARBA" id="ARBA00023015"/>
    </source>
</evidence>
<keyword evidence="7" id="KW-1185">Reference proteome</keyword>
<evidence type="ECO:0000256" key="4">
    <source>
        <dbReference type="ARBA" id="ARBA00023163"/>
    </source>
</evidence>